<feature type="domain" description="VOC" evidence="3">
    <location>
        <begin position="355"/>
        <end position="494"/>
    </location>
</feature>
<dbReference type="Gene3D" id="3.90.180.10">
    <property type="entry name" value="Medium-chain alcohol dehydrogenases, catalytic domain"/>
    <property type="match status" value="1"/>
</dbReference>
<organism evidence="4 5">
    <name type="scientific">Streptomyces hyaluromycini</name>
    <dbReference type="NCBI Taxonomy" id="1377993"/>
    <lineage>
        <taxon>Bacteria</taxon>
        <taxon>Bacillati</taxon>
        <taxon>Actinomycetota</taxon>
        <taxon>Actinomycetes</taxon>
        <taxon>Kitasatosporales</taxon>
        <taxon>Streptomycetaceae</taxon>
        <taxon>Streptomyces</taxon>
    </lineage>
</organism>
<evidence type="ECO:0000313" key="5">
    <source>
        <dbReference type="Proteomes" id="UP001474181"/>
    </source>
</evidence>
<dbReference type="EMBL" id="JBEPEK010000073">
    <property type="protein sequence ID" value="MER7180401.1"/>
    <property type="molecule type" value="Genomic_DNA"/>
</dbReference>
<dbReference type="RefSeq" id="WP_350780411.1">
    <property type="nucleotide sequence ID" value="NZ_JBEPEK010000073.1"/>
</dbReference>
<accession>A0ABV1WUG9</accession>
<protein>
    <submittedName>
        <fullName evidence="4">Zinc-binding dehydrogenase</fullName>
    </submittedName>
</protein>
<dbReference type="Pfam" id="PF00107">
    <property type="entry name" value="ADH_zinc_N"/>
    <property type="match status" value="1"/>
</dbReference>
<reference evidence="4 5" key="1">
    <citation type="submission" date="2024-06" db="EMBL/GenBank/DDBJ databases">
        <title>The Natural Products Discovery Center: Release of the First 8490 Sequenced Strains for Exploring Actinobacteria Biosynthetic Diversity.</title>
        <authorList>
            <person name="Kalkreuter E."/>
            <person name="Kautsar S.A."/>
            <person name="Yang D."/>
            <person name="Bader C.D."/>
            <person name="Teijaro C.N."/>
            <person name="Fluegel L."/>
            <person name="Davis C.M."/>
            <person name="Simpson J.R."/>
            <person name="Lauterbach L."/>
            <person name="Steele A.D."/>
            <person name="Gui C."/>
            <person name="Meng S."/>
            <person name="Li G."/>
            <person name="Viehrig K."/>
            <person name="Ye F."/>
            <person name="Su P."/>
            <person name="Kiefer A.F."/>
            <person name="Nichols A."/>
            <person name="Cepeda A.J."/>
            <person name="Yan W."/>
            <person name="Fan B."/>
            <person name="Jiang Y."/>
            <person name="Adhikari A."/>
            <person name="Zheng C.-J."/>
            <person name="Schuster L."/>
            <person name="Cowan T.M."/>
            <person name="Smanski M.J."/>
            <person name="Chevrette M.G."/>
            <person name="De Carvalho L.P.S."/>
            <person name="Shen B."/>
        </authorList>
    </citation>
    <scope>NUCLEOTIDE SEQUENCE [LARGE SCALE GENOMIC DNA]</scope>
    <source>
        <strain evidence="4 5">NPDC000234</strain>
    </source>
</reference>
<dbReference type="Proteomes" id="UP001474181">
    <property type="component" value="Unassembled WGS sequence"/>
</dbReference>
<sequence>MTSTTTLTTPATMRALIGGKGADWSLEETELPAQLGAVRIQVHAAGLNRADLYALEGTYAANSQGEGPFTAGMEVAGVVETGSLLAPHLPAGTRVMGITAGAFADYALCHPRLVVPIPDRLGFEEAATLPVGLLTEHDALVTQAGFTAGQSVLIVGGTSSVGLIGIQLAKALGAGTVIATTTSDAKRAALLDAGADVTVNTATEDLAAAVLAATDGQGADVTLDHVGGALFAVLPAATAVGGTIMSIGRLAGAATALDLDTVAFRRQKLVGTTFSIRTRAELGEVVAALGEHVLPAVAEGRIAPCLDTVHPVSRAREAARRLRAGDATGKIVLSFADAHTGPAPAPGTVANMFGSIAQIGYVVRDIHASMENFTRVGIGPWFHLKGVRPGDFTYQGKPSDLVMDVAVANSGDIQIELITPVNDAPSMYRDFLAAGNEGVQHIAYWSENYQDLYDRALAAGFTVGQEGRIGGADGRFAYLQTEHHPGTVIEISDAGGSKKFVFDLIRLAAAHWDGTNPVQEIDAGLIGGDPAAMTAMMEAFG</sequence>
<dbReference type="InterPro" id="IPR029068">
    <property type="entry name" value="Glyas_Bleomycin-R_OHBP_Dase"/>
</dbReference>
<dbReference type="InterPro" id="IPR013154">
    <property type="entry name" value="ADH-like_N"/>
</dbReference>
<dbReference type="InterPro" id="IPR037523">
    <property type="entry name" value="VOC_core"/>
</dbReference>
<comment type="caution">
    <text evidence="4">The sequence shown here is derived from an EMBL/GenBank/DDBJ whole genome shotgun (WGS) entry which is preliminary data.</text>
</comment>
<dbReference type="SUPFAM" id="SSF51735">
    <property type="entry name" value="NAD(P)-binding Rossmann-fold domains"/>
    <property type="match status" value="1"/>
</dbReference>
<dbReference type="Gene3D" id="3.10.180.10">
    <property type="entry name" value="2,3-Dihydroxybiphenyl 1,2-Dioxygenase, domain 1"/>
    <property type="match status" value="1"/>
</dbReference>
<dbReference type="SMART" id="SM00829">
    <property type="entry name" value="PKS_ER"/>
    <property type="match status" value="1"/>
</dbReference>
<name>A0ABV1WUG9_9ACTN</name>
<dbReference type="Pfam" id="PF13669">
    <property type="entry name" value="Glyoxalase_4"/>
    <property type="match status" value="1"/>
</dbReference>
<dbReference type="PANTHER" id="PTHR48106">
    <property type="entry name" value="QUINONE OXIDOREDUCTASE PIG3-RELATED"/>
    <property type="match status" value="1"/>
</dbReference>
<dbReference type="InterPro" id="IPR011032">
    <property type="entry name" value="GroES-like_sf"/>
</dbReference>
<dbReference type="SUPFAM" id="SSF50129">
    <property type="entry name" value="GroES-like"/>
    <property type="match status" value="1"/>
</dbReference>
<evidence type="ECO:0000313" key="4">
    <source>
        <dbReference type="EMBL" id="MER7180401.1"/>
    </source>
</evidence>
<evidence type="ECO:0000259" key="3">
    <source>
        <dbReference type="PROSITE" id="PS51819"/>
    </source>
</evidence>
<evidence type="ECO:0000256" key="1">
    <source>
        <dbReference type="ARBA" id="ARBA00022857"/>
    </source>
</evidence>
<dbReference type="InterPro" id="IPR036291">
    <property type="entry name" value="NAD(P)-bd_dom_sf"/>
</dbReference>
<dbReference type="PROSITE" id="PS51819">
    <property type="entry name" value="VOC"/>
    <property type="match status" value="1"/>
</dbReference>
<dbReference type="Pfam" id="PF08240">
    <property type="entry name" value="ADH_N"/>
    <property type="match status" value="1"/>
</dbReference>
<evidence type="ECO:0000256" key="2">
    <source>
        <dbReference type="ARBA" id="ARBA00023002"/>
    </source>
</evidence>
<dbReference type="SUPFAM" id="SSF54593">
    <property type="entry name" value="Glyoxalase/Bleomycin resistance protein/Dihydroxybiphenyl dioxygenase"/>
    <property type="match status" value="1"/>
</dbReference>
<keyword evidence="1" id="KW-0521">NADP</keyword>
<dbReference type="InterPro" id="IPR020843">
    <property type="entry name" value="ER"/>
</dbReference>
<dbReference type="Gene3D" id="3.40.50.720">
    <property type="entry name" value="NAD(P)-binding Rossmann-like Domain"/>
    <property type="match status" value="1"/>
</dbReference>
<dbReference type="PANTHER" id="PTHR48106:SF8">
    <property type="entry name" value="OS02G0805600 PROTEIN"/>
    <property type="match status" value="1"/>
</dbReference>
<proteinExistence type="predicted"/>
<keyword evidence="2" id="KW-0560">Oxidoreductase</keyword>
<gene>
    <name evidence="4" type="ORF">ABT404_13135</name>
</gene>
<dbReference type="InterPro" id="IPR013149">
    <property type="entry name" value="ADH-like_C"/>
</dbReference>
<keyword evidence="5" id="KW-1185">Reference proteome</keyword>